<proteinExistence type="predicted"/>
<dbReference type="FunCoup" id="A0A066WSC3">
    <property type="interactions" value="2"/>
</dbReference>
<comment type="caution">
    <text evidence="5">The sequence shown here is derived from an EMBL/GenBank/DDBJ whole genome shotgun (WGS) entry which is preliminary data.</text>
</comment>
<feature type="transmembrane region" description="Helical" evidence="2">
    <location>
        <begin position="91"/>
        <end position="118"/>
    </location>
</feature>
<feature type="compositionally biased region" description="Basic and acidic residues" evidence="1">
    <location>
        <begin position="620"/>
        <end position="632"/>
    </location>
</feature>
<evidence type="ECO:0000313" key="6">
    <source>
        <dbReference type="Proteomes" id="UP000027361"/>
    </source>
</evidence>
<dbReference type="GO" id="GO:0016020">
    <property type="term" value="C:membrane"/>
    <property type="evidence" value="ECO:0007669"/>
    <property type="project" value="InterPro"/>
</dbReference>
<dbReference type="InParanoid" id="A0A066WSC3"/>
<dbReference type="Proteomes" id="UP000027361">
    <property type="component" value="Unassembled WGS sequence"/>
</dbReference>
<dbReference type="Pfam" id="PF25886">
    <property type="entry name" value="Msy1"/>
    <property type="match status" value="1"/>
</dbReference>
<evidence type="ECO:0000259" key="4">
    <source>
        <dbReference type="Pfam" id="PF25886"/>
    </source>
</evidence>
<evidence type="ECO:0000313" key="5">
    <source>
        <dbReference type="EMBL" id="KDN53590.1"/>
    </source>
</evidence>
<sequence>MRGCLTGAPARIRGLLFVLLVAAMLWIPGTVGLIASRSLDHPAVAQVGLTWWSIWLSTIWLSWFACRASGRLVPRVLRRTVGAISLASRHWIAYLVAIQDYSAFFVWTLIVYITWLAFIWSHFQGPAQQLLSPASSMIAASRFLLGLSICATLLLLEKLSIQIIAYTFHQVSYASRIAECKLHIRVLTLLFEHSRRDLTQEGIELDAEMQMAQFLGSSIKSRTGMFRQFHRRADSSKPRNNALAAAAADMAVQVIALPNAAQRIVLAALGDAEQTRHLAKRLFYSFARRDKSDRLVVRFVDFAAVLGEESFSQAAWAIFDCDGNGDLLEEEMEAACLEIRTERMSVINSVRDIDSAVATLDSMFMSCFVVISLTIIAALLSVKFANLIASFGTALLGLSWLISGGAQELLTAIVFLFIKHPYDVGDLVTIVDLKADFIVEEMKLLSTIFRTMAGEYFQISNAKLASSNGIVNTRRSGPTIEKFQLEISYATTYQQLENLRAKMLLWLAEQDRDFLPGLDIQILDMKAQGSMSVSVGIRYKSNFQDHLLKAQRRNMWLCRFKQIMAELQIEGPDAKATPPWSNSKGEAAKEAVRGGVDREYCLMDKKQDYEGTLRRRRAKPKAEHQDDEKKPTTENAPQHGLYSMPRYTPAATLARSQPSNFRRGIDDYEQHMHS</sequence>
<evidence type="ECO:0000256" key="1">
    <source>
        <dbReference type="SAM" id="MobiDB-lite"/>
    </source>
</evidence>
<organism evidence="5 6">
    <name type="scientific">Tilletiaria anomala (strain ATCC 24038 / CBS 436.72 / UBC 951)</name>
    <dbReference type="NCBI Taxonomy" id="1037660"/>
    <lineage>
        <taxon>Eukaryota</taxon>
        <taxon>Fungi</taxon>
        <taxon>Dikarya</taxon>
        <taxon>Basidiomycota</taxon>
        <taxon>Ustilaginomycotina</taxon>
        <taxon>Exobasidiomycetes</taxon>
        <taxon>Georgefischeriales</taxon>
        <taxon>Tilletiariaceae</taxon>
        <taxon>Tilletiaria</taxon>
    </lineage>
</organism>
<dbReference type="RefSeq" id="XP_013246446.1">
    <property type="nucleotide sequence ID" value="XM_013390992.1"/>
</dbReference>
<evidence type="ECO:0000259" key="3">
    <source>
        <dbReference type="Pfam" id="PF00924"/>
    </source>
</evidence>
<dbReference type="AlphaFoldDB" id="A0A066WSC3"/>
<evidence type="ECO:0008006" key="7">
    <source>
        <dbReference type="Google" id="ProtNLM"/>
    </source>
</evidence>
<name>A0A066WSC3_TILAU</name>
<feature type="transmembrane region" description="Helical" evidence="2">
    <location>
        <begin position="12"/>
        <end position="29"/>
    </location>
</feature>
<dbReference type="EMBL" id="JMSN01000001">
    <property type="protein sequence ID" value="KDN53590.1"/>
    <property type="molecule type" value="Genomic_DNA"/>
</dbReference>
<dbReference type="HOGENOM" id="CLU_010480_3_0_1"/>
<accession>A0A066WSC3</accession>
<dbReference type="GO" id="GO:0006874">
    <property type="term" value="P:intracellular calcium ion homeostasis"/>
    <property type="evidence" value="ECO:0007669"/>
    <property type="project" value="TreeGrafter"/>
</dbReference>
<feature type="transmembrane region" description="Helical" evidence="2">
    <location>
        <begin position="363"/>
        <end position="382"/>
    </location>
</feature>
<dbReference type="OMA" id="PQMSESF"/>
<dbReference type="PANTHER" id="PTHR31323">
    <property type="entry name" value="MECHANOSENSITIVE ION CHANNEL PROTEIN MSY2"/>
    <property type="match status" value="1"/>
</dbReference>
<dbReference type="InterPro" id="IPR058650">
    <property type="entry name" value="Msy1/2-like"/>
</dbReference>
<keyword evidence="6" id="KW-1185">Reference proteome</keyword>
<reference evidence="5 6" key="1">
    <citation type="submission" date="2014-05" db="EMBL/GenBank/DDBJ databases">
        <title>Draft genome sequence of a rare smut relative, Tilletiaria anomala UBC 951.</title>
        <authorList>
            <consortium name="DOE Joint Genome Institute"/>
            <person name="Toome M."/>
            <person name="Kuo A."/>
            <person name="Henrissat B."/>
            <person name="Lipzen A."/>
            <person name="Tritt A."/>
            <person name="Yoshinaga Y."/>
            <person name="Zane M."/>
            <person name="Barry K."/>
            <person name="Grigoriev I.V."/>
            <person name="Spatafora J.W."/>
            <person name="Aimea M.C."/>
        </authorList>
    </citation>
    <scope>NUCLEOTIDE SEQUENCE [LARGE SCALE GENOMIC DNA]</scope>
    <source>
        <strain evidence="5 6">UBC 951</strain>
    </source>
</reference>
<keyword evidence="2" id="KW-1133">Transmembrane helix</keyword>
<protein>
    <recommendedName>
        <fullName evidence="7">EF-hand domain-containing protein</fullName>
    </recommendedName>
</protein>
<dbReference type="InterPro" id="IPR010920">
    <property type="entry name" value="LSM_dom_sf"/>
</dbReference>
<feature type="transmembrane region" description="Helical" evidence="2">
    <location>
        <begin position="49"/>
        <end position="70"/>
    </location>
</feature>
<gene>
    <name evidence="5" type="ORF">K437DRAFT_218746</name>
</gene>
<feature type="region of interest" description="Disordered" evidence="1">
    <location>
        <begin position="572"/>
        <end position="591"/>
    </location>
</feature>
<keyword evidence="2" id="KW-0472">Membrane</keyword>
<keyword evidence="2" id="KW-0812">Transmembrane</keyword>
<dbReference type="Pfam" id="PF00924">
    <property type="entry name" value="MS_channel_2nd"/>
    <property type="match status" value="1"/>
</dbReference>
<evidence type="ECO:0000256" key="2">
    <source>
        <dbReference type="SAM" id="Phobius"/>
    </source>
</evidence>
<dbReference type="InterPro" id="IPR006685">
    <property type="entry name" value="MscS_channel_2nd"/>
</dbReference>
<feature type="compositionally biased region" description="Basic and acidic residues" evidence="1">
    <location>
        <begin position="663"/>
        <end position="674"/>
    </location>
</feature>
<feature type="region of interest" description="Disordered" evidence="1">
    <location>
        <begin position="611"/>
        <end position="674"/>
    </location>
</feature>
<feature type="domain" description="Mechanosensitive ion channel protein Msy1/2-like transmembrane" evidence="4">
    <location>
        <begin position="7"/>
        <end position="168"/>
    </location>
</feature>
<feature type="transmembrane region" description="Helical" evidence="2">
    <location>
        <begin position="138"/>
        <end position="156"/>
    </location>
</feature>
<dbReference type="PANTHER" id="PTHR31323:SF15">
    <property type="entry name" value="MECHANOSENSITIVE ION CHANNEL PROTEIN MSY1"/>
    <property type="match status" value="1"/>
</dbReference>
<feature type="domain" description="Mechanosensitive ion channel MscS" evidence="3">
    <location>
        <begin position="409"/>
        <end position="472"/>
    </location>
</feature>
<dbReference type="GeneID" id="25262197"/>
<dbReference type="SUPFAM" id="SSF50182">
    <property type="entry name" value="Sm-like ribonucleoproteins"/>
    <property type="match status" value="1"/>
</dbReference>
<dbReference type="OrthoDB" id="544685at2759"/>
<dbReference type="GO" id="GO:0005262">
    <property type="term" value="F:calcium channel activity"/>
    <property type="evidence" value="ECO:0007669"/>
    <property type="project" value="TreeGrafter"/>
</dbReference>